<dbReference type="PANTHER" id="PTHR46193:SF18">
    <property type="entry name" value="HEXITOL PHOSPHATASE B"/>
    <property type="match status" value="1"/>
</dbReference>
<dbReference type="InterPro" id="IPR023214">
    <property type="entry name" value="HAD_sf"/>
</dbReference>
<evidence type="ECO:0000256" key="3">
    <source>
        <dbReference type="ARBA" id="ARBA00022723"/>
    </source>
</evidence>
<dbReference type="InterPro" id="IPR051600">
    <property type="entry name" value="Beta-PGM-like"/>
</dbReference>
<dbReference type="Proteomes" id="UP000011058">
    <property type="component" value="Chromosome"/>
</dbReference>
<evidence type="ECO:0000256" key="1">
    <source>
        <dbReference type="ARBA" id="ARBA00001946"/>
    </source>
</evidence>
<dbReference type="AlphaFoldDB" id="I0K9D7"/>
<dbReference type="EMBL" id="HE796683">
    <property type="protein sequence ID" value="CCH00740.1"/>
    <property type="molecule type" value="Genomic_DNA"/>
</dbReference>
<dbReference type="OrthoDB" id="9797743at2"/>
<keyword evidence="4" id="KW-0460">Magnesium</keyword>
<dbReference type="PRINTS" id="PR00413">
    <property type="entry name" value="HADHALOGNASE"/>
</dbReference>
<dbReference type="PATRIC" id="fig|1166018.3.peg.4499"/>
<evidence type="ECO:0000256" key="4">
    <source>
        <dbReference type="ARBA" id="ARBA00022842"/>
    </source>
</evidence>
<reference evidence="6 7" key="1">
    <citation type="journal article" date="2012" name="J. Bacteriol.">
        <title>Genome Sequence of Fibrella aestuarina BUZ 2T, a Filamentous Marine Bacterium.</title>
        <authorList>
            <person name="Filippini M."/>
            <person name="Qi W."/>
            <person name="Blom J."/>
            <person name="Goesmann A."/>
            <person name="Smits T.H."/>
            <person name="Bagheri H.C."/>
        </authorList>
    </citation>
    <scope>NUCLEOTIDE SEQUENCE [LARGE SCALE GENOMIC DNA]</scope>
    <source>
        <strain evidence="7">BUZ 2T</strain>
    </source>
</reference>
<dbReference type="RefSeq" id="WP_015331839.1">
    <property type="nucleotide sequence ID" value="NC_020054.1"/>
</dbReference>
<evidence type="ECO:0000313" key="6">
    <source>
        <dbReference type="EMBL" id="CCH00740.1"/>
    </source>
</evidence>
<dbReference type="EC" id="5.4.2.6" evidence="6"/>
<evidence type="ECO:0000256" key="5">
    <source>
        <dbReference type="ARBA" id="ARBA00023277"/>
    </source>
</evidence>
<dbReference type="eggNOG" id="COG0637">
    <property type="taxonomic scope" value="Bacteria"/>
</dbReference>
<dbReference type="Gene3D" id="3.40.50.1000">
    <property type="entry name" value="HAD superfamily/HAD-like"/>
    <property type="match status" value="1"/>
</dbReference>
<sequence>MPKPIAAALFDMDGVLIDNARFHRQNWFALAKRHGRPLTPDQYDQFINGRVAASSLPYLLGRELAADELLTMATALDSDYRQLYAPHLAPTPGLGTFLEHLKAGGIRCGVGSSAPPENIDLVLDGLAIRAYFDTVVNATMIRRGKPDPEIYLTAAERLSQLPEQCVVFEDAFSGIEAGLRANMRVVALATTHTRAELTNAGADLIIDDFNDPALLPWLAQAC</sequence>
<dbReference type="SFLD" id="SFLDG01135">
    <property type="entry name" value="C1.5.6:_HAD__Beta-PGM__Phospha"/>
    <property type="match status" value="1"/>
</dbReference>
<dbReference type="SFLD" id="SFLDG01129">
    <property type="entry name" value="C1.5:_HAD__Beta-PGM__Phosphata"/>
    <property type="match status" value="1"/>
</dbReference>
<evidence type="ECO:0000256" key="2">
    <source>
        <dbReference type="ARBA" id="ARBA00006171"/>
    </source>
</evidence>
<dbReference type="NCBIfam" id="TIGR01509">
    <property type="entry name" value="HAD-SF-IA-v3"/>
    <property type="match status" value="1"/>
</dbReference>
<dbReference type="InterPro" id="IPR023198">
    <property type="entry name" value="PGP-like_dom2"/>
</dbReference>
<proteinExistence type="inferred from homology"/>
<dbReference type="STRING" id="1166018.FAES_2731"/>
<dbReference type="GO" id="GO:0016787">
    <property type="term" value="F:hydrolase activity"/>
    <property type="evidence" value="ECO:0007669"/>
    <property type="project" value="UniProtKB-KW"/>
</dbReference>
<comment type="similarity">
    <text evidence="2">Belongs to the HAD-like hydrolase superfamily. CbbY/CbbZ/Gph/YieH family.</text>
</comment>
<dbReference type="GO" id="GO:0046872">
    <property type="term" value="F:metal ion binding"/>
    <property type="evidence" value="ECO:0007669"/>
    <property type="project" value="UniProtKB-KW"/>
</dbReference>
<keyword evidence="6" id="KW-0378">Hydrolase</keyword>
<gene>
    <name evidence="6" type="ORF">FAES_2731</name>
</gene>
<keyword evidence="3" id="KW-0479">Metal-binding</keyword>
<evidence type="ECO:0000313" key="7">
    <source>
        <dbReference type="Proteomes" id="UP000011058"/>
    </source>
</evidence>
<dbReference type="InterPro" id="IPR006439">
    <property type="entry name" value="HAD-SF_hydro_IA"/>
</dbReference>
<dbReference type="GO" id="GO:0008801">
    <property type="term" value="F:beta-phosphoglucomutase activity"/>
    <property type="evidence" value="ECO:0007669"/>
    <property type="project" value="UniProtKB-EC"/>
</dbReference>
<dbReference type="SFLD" id="SFLDS00003">
    <property type="entry name" value="Haloacid_Dehalogenase"/>
    <property type="match status" value="1"/>
</dbReference>
<keyword evidence="7" id="KW-1185">Reference proteome</keyword>
<organism evidence="6 7">
    <name type="scientific">Fibrella aestuarina BUZ 2</name>
    <dbReference type="NCBI Taxonomy" id="1166018"/>
    <lineage>
        <taxon>Bacteria</taxon>
        <taxon>Pseudomonadati</taxon>
        <taxon>Bacteroidota</taxon>
        <taxon>Cytophagia</taxon>
        <taxon>Cytophagales</taxon>
        <taxon>Spirosomataceae</taxon>
        <taxon>Fibrella</taxon>
    </lineage>
</organism>
<dbReference type="HOGENOM" id="CLU_045011_13_4_10"/>
<dbReference type="InterPro" id="IPR036412">
    <property type="entry name" value="HAD-like_sf"/>
</dbReference>
<dbReference type="Pfam" id="PF00702">
    <property type="entry name" value="Hydrolase"/>
    <property type="match status" value="1"/>
</dbReference>
<dbReference type="Gene3D" id="1.10.150.240">
    <property type="entry name" value="Putative phosphatase, domain 2"/>
    <property type="match status" value="1"/>
</dbReference>
<accession>I0K9D7</accession>
<name>I0K9D7_9BACT</name>
<dbReference type="SUPFAM" id="SSF56784">
    <property type="entry name" value="HAD-like"/>
    <property type="match status" value="1"/>
</dbReference>
<keyword evidence="6" id="KW-0413">Isomerase</keyword>
<protein>
    <submittedName>
        <fullName evidence="6">HAD-superfamily hydrolase, subfamily IA, variant 3</fullName>
        <ecNumber evidence="6">5.4.2.6</ecNumber>
    </submittedName>
</protein>
<dbReference type="KEGG" id="fae:FAES_2731"/>
<dbReference type="PANTHER" id="PTHR46193">
    <property type="entry name" value="6-PHOSPHOGLUCONATE PHOSPHATASE"/>
    <property type="match status" value="1"/>
</dbReference>
<comment type="cofactor">
    <cofactor evidence="1">
        <name>Mg(2+)</name>
        <dbReference type="ChEBI" id="CHEBI:18420"/>
    </cofactor>
</comment>
<keyword evidence="5" id="KW-0119">Carbohydrate metabolism</keyword>